<dbReference type="PANTHER" id="PTHR46796:SF15">
    <property type="entry name" value="BLL1074 PROTEIN"/>
    <property type="match status" value="1"/>
</dbReference>
<dbReference type="AlphaFoldDB" id="A0A3P3EI70"/>
<comment type="caution">
    <text evidence="6">The sequence shown here is derived from an EMBL/GenBank/DDBJ whole genome shotgun (WGS) entry which is preliminary data.</text>
</comment>
<feature type="compositionally biased region" description="Polar residues" evidence="4">
    <location>
        <begin position="7"/>
        <end position="22"/>
    </location>
</feature>
<reference evidence="6 7" key="1">
    <citation type="submission" date="2018-11" db="EMBL/GenBank/DDBJ databases">
        <title>The genome of Variovorax sp T529.</title>
        <authorList>
            <person name="Gao J."/>
        </authorList>
    </citation>
    <scope>NUCLEOTIDE SEQUENCE [LARGE SCALE GENOMIC DNA]</scope>
    <source>
        <strain evidence="6 7">T529</strain>
    </source>
</reference>
<dbReference type="InterPro" id="IPR018060">
    <property type="entry name" value="HTH_AraC"/>
</dbReference>
<evidence type="ECO:0000259" key="5">
    <source>
        <dbReference type="PROSITE" id="PS01124"/>
    </source>
</evidence>
<evidence type="ECO:0000256" key="2">
    <source>
        <dbReference type="ARBA" id="ARBA00023125"/>
    </source>
</evidence>
<evidence type="ECO:0000313" key="7">
    <source>
        <dbReference type="Proteomes" id="UP000271590"/>
    </source>
</evidence>
<evidence type="ECO:0000313" key="6">
    <source>
        <dbReference type="EMBL" id="RRH86104.1"/>
    </source>
</evidence>
<evidence type="ECO:0000256" key="1">
    <source>
        <dbReference type="ARBA" id="ARBA00023015"/>
    </source>
</evidence>
<accession>A0A3P3EI70</accession>
<feature type="domain" description="HTH araC/xylS-type" evidence="5">
    <location>
        <begin position="216"/>
        <end position="299"/>
    </location>
</feature>
<proteinExistence type="predicted"/>
<dbReference type="GO" id="GO:0043565">
    <property type="term" value="F:sequence-specific DNA binding"/>
    <property type="evidence" value="ECO:0007669"/>
    <property type="project" value="InterPro"/>
</dbReference>
<dbReference type="SMART" id="SM00342">
    <property type="entry name" value="HTH_ARAC"/>
    <property type="match status" value="1"/>
</dbReference>
<dbReference type="Pfam" id="PF20240">
    <property type="entry name" value="DUF6597"/>
    <property type="match status" value="1"/>
</dbReference>
<dbReference type="InterPro" id="IPR050204">
    <property type="entry name" value="AraC_XylS_family_regulators"/>
</dbReference>
<keyword evidence="3" id="KW-0804">Transcription</keyword>
<dbReference type="Proteomes" id="UP000271590">
    <property type="component" value="Unassembled WGS sequence"/>
</dbReference>
<dbReference type="GO" id="GO:0003700">
    <property type="term" value="F:DNA-binding transcription factor activity"/>
    <property type="evidence" value="ECO:0007669"/>
    <property type="project" value="InterPro"/>
</dbReference>
<protein>
    <submittedName>
        <fullName evidence="6">AraC family transcriptional regulator</fullName>
    </submittedName>
</protein>
<dbReference type="EMBL" id="RQXU01000015">
    <property type="protein sequence ID" value="RRH86104.1"/>
    <property type="molecule type" value="Genomic_DNA"/>
</dbReference>
<dbReference type="Pfam" id="PF12833">
    <property type="entry name" value="HTH_18"/>
    <property type="match status" value="1"/>
</dbReference>
<keyword evidence="1" id="KW-0805">Transcription regulation</keyword>
<evidence type="ECO:0000256" key="4">
    <source>
        <dbReference type="SAM" id="MobiDB-lite"/>
    </source>
</evidence>
<organism evidence="6 7">
    <name type="scientific">Variovorax beijingensis</name>
    <dbReference type="NCBI Taxonomy" id="2496117"/>
    <lineage>
        <taxon>Bacteria</taxon>
        <taxon>Pseudomonadati</taxon>
        <taxon>Pseudomonadota</taxon>
        <taxon>Betaproteobacteria</taxon>
        <taxon>Burkholderiales</taxon>
        <taxon>Comamonadaceae</taxon>
        <taxon>Variovorax</taxon>
    </lineage>
</organism>
<keyword evidence="2" id="KW-0238">DNA-binding</keyword>
<sequence>MRGGTRCRTSPSVTAMPKPSTNERLYVRLDDDPLHGPEAGMPAGTLRAFPVTGLLRMHVAHILLYRETLPEGREVLERVLPDGAVRLVFNLGDAPSAGESAGHAVEAIGASAAPALVRLRRKMEGLSVTLRPGAAAALLGRPASEIAGTAVHLDELWRGRGAELLERIALQPDDAARVSVLCAALQRRLADGDGAVHAAAMRAAQLIAMSGGRRPLREVAAAVGLGERRLQQVFRQQVGLSPRAWSRLARLHACVRALRLQRELAWADLALDGGFYDQSHLINEFQALCGLTPTEFLGRAISGSSKTAD</sequence>
<dbReference type="PANTHER" id="PTHR46796">
    <property type="entry name" value="HTH-TYPE TRANSCRIPTIONAL ACTIVATOR RHAS-RELATED"/>
    <property type="match status" value="1"/>
</dbReference>
<feature type="region of interest" description="Disordered" evidence="4">
    <location>
        <begin position="1"/>
        <end position="22"/>
    </location>
</feature>
<dbReference type="PROSITE" id="PS01124">
    <property type="entry name" value="HTH_ARAC_FAMILY_2"/>
    <property type="match status" value="1"/>
</dbReference>
<gene>
    <name evidence="6" type="ORF">EH244_22220</name>
</gene>
<name>A0A3P3EI70_9BURK</name>
<dbReference type="Gene3D" id="1.10.10.60">
    <property type="entry name" value="Homeodomain-like"/>
    <property type="match status" value="1"/>
</dbReference>
<dbReference type="InterPro" id="IPR046532">
    <property type="entry name" value="DUF6597"/>
</dbReference>
<evidence type="ECO:0000256" key="3">
    <source>
        <dbReference type="ARBA" id="ARBA00023163"/>
    </source>
</evidence>